<name>A0AAW0ZH57_9HYME</name>
<sequence>MYKSWREGHGVPQTLDPLSSSLSLSLSLSLYAVVRPSPIHRLILRRAVSVVCSRCTHARARRDPRDQQQAVDVPFPPSGHPVPPYTRADGSFYCVRALGSRKPPVLCTPPVIGSFRSSFHLQLPSVPPLFLFLRLSLSPSRNDCIRFSVACSATKLEVPCRGHV</sequence>
<gene>
    <name evidence="1" type="ORF">QLX08_009176</name>
</gene>
<protein>
    <submittedName>
        <fullName evidence="1">Uncharacterized protein</fullName>
    </submittedName>
</protein>
<evidence type="ECO:0000313" key="2">
    <source>
        <dbReference type="Proteomes" id="UP001432146"/>
    </source>
</evidence>
<evidence type="ECO:0000313" key="1">
    <source>
        <dbReference type="EMBL" id="KAK9296994.1"/>
    </source>
</evidence>
<comment type="caution">
    <text evidence="1">The sequence shown here is derived from an EMBL/GenBank/DDBJ whole genome shotgun (WGS) entry which is preliminary data.</text>
</comment>
<proteinExistence type="predicted"/>
<dbReference type="AlphaFoldDB" id="A0AAW0ZH57"/>
<accession>A0AAW0ZH57</accession>
<organism evidence="1 2">
    <name type="scientific">Tetragonisca angustula</name>
    <dbReference type="NCBI Taxonomy" id="166442"/>
    <lineage>
        <taxon>Eukaryota</taxon>
        <taxon>Metazoa</taxon>
        <taxon>Ecdysozoa</taxon>
        <taxon>Arthropoda</taxon>
        <taxon>Hexapoda</taxon>
        <taxon>Insecta</taxon>
        <taxon>Pterygota</taxon>
        <taxon>Neoptera</taxon>
        <taxon>Endopterygota</taxon>
        <taxon>Hymenoptera</taxon>
        <taxon>Apocrita</taxon>
        <taxon>Aculeata</taxon>
        <taxon>Apoidea</taxon>
        <taxon>Anthophila</taxon>
        <taxon>Apidae</taxon>
        <taxon>Tetragonisca</taxon>
    </lineage>
</organism>
<reference evidence="1 2" key="1">
    <citation type="submission" date="2024-05" db="EMBL/GenBank/DDBJ databases">
        <title>The nuclear and mitochondrial genome assemblies of Tetragonisca angustula (Apidae: Meliponini), a tiny yet remarkable pollinator in the Neotropics.</title>
        <authorList>
            <person name="Ferrari R."/>
            <person name="Ricardo P.C."/>
            <person name="Dias F.C."/>
            <person name="Araujo N.S."/>
            <person name="Soares D.O."/>
            <person name="Zhou Q.-S."/>
            <person name="Zhu C.-D."/>
            <person name="Coutinho L."/>
            <person name="Airas M.C."/>
            <person name="Batista T.M."/>
        </authorList>
    </citation>
    <scope>NUCLEOTIDE SEQUENCE [LARGE SCALE GENOMIC DNA]</scope>
    <source>
        <strain evidence="1">ASF017062</strain>
        <tissue evidence="1">Abdomen</tissue>
    </source>
</reference>
<dbReference type="Proteomes" id="UP001432146">
    <property type="component" value="Unassembled WGS sequence"/>
</dbReference>
<dbReference type="EMBL" id="JAWNGG020000199">
    <property type="protein sequence ID" value="KAK9296994.1"/>
    <property type="molecule type" value="Genomic_DNA"/>
</dbReference>
<keyword evidence="2" id="KW-1185">Reference proteome</keyword>